<comment type="caution">
    <text evidence="2">The sequence shown here is derived from an EMBL/GenBank/DDBJ whole genome shotgun (WGS) entry which is preliminary data.</text>
</comment>
<dbReference type="AlphaFoldDB" id="A0A2M7IEZ6"/>
<reference evidence="3" key="1">
    <citation type="submission" date="2017-09" db="EMBL/GenBank/DDBJ databases">
        <title>Depth-based differentiation of microbial function through sediment-hosted aquifers and enrichment of novel symbionts in the deep terrestrial subsurface.</title>
        <authorList>
            <person name="Probst A.J."/>
            <person name="Ladd B."/>
            <person name="Jarett J.K."/>
            <person name="Geller-Mcgrath D.E."/>
            <person name="Sieber C.M.K."/>
            <person name="Emerson J.B."/>
            <person name="Anantharaman K."/>
            <person name="Thomas B.C."/>
            <person name="Malmstrom R."/>
            <person name="Stieglmeier M."/>
            <person name="Klingl A."/>
            <person name="Woyke T."/>
            <person name="Ryan C.M."/>
            <person name="Banfield J.F."/>
        </authorList>
    </citation>
    <scope>NUCLEOTIDE SEQUENCE [LARGE SCALE GENOMIC DNA]</scope>
</reference>
<feature type="region of interest" description="Disordered" evidence="1">
    <location>
        <begin position="1"/>
        <end position="22"/>
    </location>
</feature>
<organism evidence="2 3">
    <name type="scientific">Candidatus Portnoybacteria bacterium CG_4_8_14_3_um_filter_44_10</name>
    <dbReference type="NCBI Taxonomy" id="1974802"/>
    <lineage>
        <taxon>Bacteria</taxon>
        <taxon>Candidatus Portnoyibacteriota</taxon>
    </lineage>
</organism>
<accession>A0A2M7IEZ6</accession>
<name>A0A2M7IEZ6_9BACT</name>
<evidence type="ECO:0000313" key="3">
    <source>
        <dbReference type="Proteomes" id="UP000231280"/>
    </source>
</evidence>
<protein>
    <submittedName>
        <fullName evidence="2">Uncharacterized protein</fullName>
    </submittedName>
</protein>
<gene>
    <name evidence="2" type="ORF">CO002_03950</name>
</gene>
<evidence type="ECO:0000256" key="1">
    <source>
        <dbReference type="SAM" id="MobiDB-lite"/>
    </source>
</evidence>
<dbReference type="EMBL" id="PFGX01000111">
    <property type="protein sequence ID" value="PIW75092.1"/>
    <property type="molecule type" value="Genomic_DNA"/>
</dbReference>
<dbReference type="Proteomes" id="UP000231280">
    <property type="component" value="Unassembled WGS sequence"/>
</dbReference>
<proteinExistence type="predicted"/>
<sequence>MPERPKAEAILPKTEQETEQNEKIDLRREAAIELMEQYRLAVPEKVVGGAQENKCFDEYLALNKRKWEIYHILVGGNNRLGREETEKLLKEYRDLIDYKQGYLVTLMRSGAYAPQPGIDEKIRGRAMKETVDYFHKRYQRAEEMFNSHKDEIIKIAREKISRKGYEFSDLAGRLGLGSEDRTIALLFDTYLGILTVDDRYSEDKKVDLGLVETRAYEVARAVKQEVLSNLDVENQMEEAYRDFDRGKGWYFETREGKAALSGLKTERKESDIS</sequence>
<evidence type="ECO:0000313" key="2">
    <source>
        <dbReference type="EMBL" id="PIW75092.1"/>
    </source>
</evidence>